<dbReference type="AlphaFoldDB" id="A0A8S1WL11"/>
<dbReference type="EMBL" id="CAJJDO010000096">
    <property type="protein sequence ID" value="CAD8190253.1"/>
    <property type="molecule type" value="Genomic_DNA"/>
</dbReference>
<keyword evidence="2" id="KW-1185">Reference proteome</keyword>
<evidence type="ECO:0000313" key="2">
    <source>
        <dbReference type="Proteomes" id="UP000689195"/>
    </source>
</evidence>
<comment type="caution">
    <text evidence="1">The sequence shown here is derived from an EMBL/GenBank/DDBJ whole genome shotgun (WGS) entry which is preliminary data.</text>
</comment>
<name>A0A8S1WL11_9CILI</name>
<organism evidence="1 2">
    <name type="scientific">Paramecium pentaurelia</name>
    <dbReference type="NCBI Taxonomy" id="43138"/>
    <lineage>
        <taxon>Eukaryota</taxon>
        <taxon>Sar</taxon>
        <taxon>Alveolata</taxon>
        <taxon>Ciliophora</taxon>
        <taxon>Intramacronucleata</taxon>
        <taxon>Oligohymenophorea</taxon>
        <taxon>Peniculida</taxon>
        <taxon>Parameciidae</taxon>
        <taxon>Paramecium</taxon>
    </lineage>
</organism>
<accession>A0A8S1WL11</accession>
<dbReference type="Proteomes" id="UP000689195">
    <property type="component" value="Unassembled WGS sequence"/>
</dbReference>
<sequence length="64" mass="7551">MAKQMKTVYLALNSLREFIGEFKVFICLQQLIQIQIYTFSNQICTLLNAKKVILKQRKSVNYVH</sequence>
<protein>
    <submittedName>
        <fullName evidence="1">Uncharacterized protein</fullName>
    </submittedName>
</protein>
<proteinExistence type="predicted"/>
<reference evidence="1" key="1">
    <citation type="submission" date="2021-01" db="EMBL/GenBank/DDBJ databases">
        <authorList>
            <consortium name="Genoscope - CEA"/>
            <person name="William W."/>
        </authorList>
    </citation>
    <scope>NUCLEOTIDE SEQUENCE</scope>
</reference>
<gene>
    <name evidence="1" type="ORF">PPENT_87.1.T0960020</name>
</gene>
<evidence type="ECO:0000313" key="1">
    <source>
        <dbReference type="EMBL" id="CAD8190253.1"/>
    </source>
</evidence>